<evidence type="ECO:0000313" key="2">
    <source>
        <dbReference type="Proteomes" id="UP000277582"/>
    </source>
</evidence>
<protein>
    <submittedName>
        <fullName evidence="1">Uncharacterized protein</fullName>
    </submittedName>
</protein>
<reference evidence="1 2" key="1">
    <citation type="submission" date="2018-10" db="EMBL/GenBank/DDBJ databases">
        <title>Co-occurring genomic capacity for anaerobic methane metabolism and dissimilatory sulfite reduction discovered in the Korarchaeota.</title>
        <authorList>
            <person name="Mckay L.J."/>
            <person name="Dlakic M."/>
            <person name="Fields M.W."/>
            <person name="Delmont T.O."/>
            <person name="Eren A.M."/>
            <person name="Jay Z.J."/>
            <person name="Klingelsmith K.B."/>
            <person name="Rusch D.B."/>
            <person name="Inskeep W.P."/>
        </authorList>
    </citation>
    <scope>NUCLEOTIDE SEQUENCE [LARGE SCALE GENOMIC DNA]</scope>
    <source>
        <strain evidence="1 2">MDKW</strain>
    </source>
</reference>
<keyword evidence="2" id="KW-1185">Reference proteome</keyword>
<sequence>MTINPFSGKSMIVEKLILLNRALDEEGFSTPLKLGDIELRLGEVIIDTKKDIFPDVLSLKRIVPAMTFGTPISQYIRSRYGVDPGREPYASYISELRNSLGFMPMLEEVRIEVGISKKGFQDTVEAEVGSIIEPYARPKLRLKTRISSLESSISAKLKSLSRSFSEELLMDFVRDLCDLRMLTWNPTRKPTVLTVG</sequence>
<evidence type="ECO:0000313" key="1">
    <source>
        <dbReference type="EMBL" id="RSN75948.1"/>
    </source>
</evidence>
<organism evidence="1 2">
    <name type="scientific">Candidatus Methanodesulfokora washburnensis</name>
    <dbReference type="NCBI Taxonomy" id="2478471"/>
    <lineage>
        <taxon>Archaea</taxon>
        <taxon>Thermoproteota</taxon>
        <taxon>Candidatus Korarchaeia</taxon>
        <taxon>Candidatus Korarchaeia incertae sedis</taxon>
        <taxon>Candidatus Methanodesulfokora</taxon>
    </lineage>
</organism>
<name>A0A429GQ20_9CREN</name>
<dbReference type="AlphaFoldDB" id="A0A429GQ20"/>
<dbReference type="EMBL" id="RCOS01000066">
    <property type="protein sequence ID" value="RSN75948.1"/>
    <property type="molecule type" value="Genomic_DNA"/>
</dbReference>
<comment type="caution">
    <text evidence="1">The sequence shown here is derived from an EMBL/GenBank/DDBJ whole genome shotgun (WGS) entry which is preliminary data.</text>
</comment>
<proteinExistence type="predicted"/>
<dbReference type="Proteomes" id="UP000277582">
    <property type="component" value="Unassembled WGS sequence"/>
</dbReference>
<accession>A0A429GQ20</accession>
<gene>
    <name evidence="1" type="ORF">D6D85_05275</name>
</gene>